<evidence type="ECO:0000256" key="1">
    <source>
        <dbReference type="ARBA" id="ARBA00009048"/>
    </source>
</evidence>
<dbReference type="CDD" id="cd04048">
    <property type="entry name" value="C2A_Copine"/>
    <property type="match status" value="1"/>
</dbReference>
<dbReference type="InterPro" id="IPR035892">
    <property type="entry name" value="C2_domain_sf"/>
</dbReference>
<feature type="domain" description="VWFA" evidence="6">
    <location>
        <begin position="291"/>
        <end position="509"/>
    </location>
</feature>
<name>A0AAN7YN03_9MYCE</name>
<dbReference type="AlphaFoldDB" id="A0AAN7YN03"/>
<feature type="domain" description="C2" evidence="5">
    <location>
        <begin position="129"/>
        <end position="250"/>
    </location>
</feature>
<evidence type="ECO:0000259" key="5">
    <source>
        <dbReference type="PROSITE" id="PS50004"/>
    </source>
</evidence>
<comment type="similarity">
    <text evidence="1">Belongs to the copine family.</text>
</comment>
<dbReference type="CDD" id="cd04047">
    <property type="entry name" value="C2B_Copine"/>
    <property type="match status" value="1"/>
</dbReference>
<proteinExistence type="inferred from homology"/>
<evidence type="ECO:0000313" key="7">
    <source>
        <dbReference type="EMBL" id="KAK5575221.1"/>
    </source>
</evidence>
<feature type="domain" description="C2" evidence="5">
    <location>
        <begin position="1"/>
        <end position="121"/>
    </location>
</feature>
<dbReference type="InterPro" id="IPR045052">
    <property type="entry name" value="Copine"/>
</dbReference>
<dbReference type="Pfam" id="PF07002">
    <property type="entry name" value="Copine"/>
    <property type="match status" value="1"/>
</dbReference>
<dbReference type="GO" id="GO:0071277">
    <property type="term" value="P:cellular response to calcium ion"/>
    <property type="evidence" value="ECO:0007669"/>
    <property type="project" value="TreeGrafter"/>
</dbReference>
<evidence type="ECO:0000256" key="2">
    <source>
        <dbReference type="ARBA" id="ARBA00022723"/>
    </source>
</evidence>
<keyword evidence="8" id="KW-1185">Reference proteome</keyword>
<accession>A0AAN7YN03</accession>
<dbReference type="GO" id="GO:0005544">
    <property type="term" value="F:calcium-dependent phospholipid binding"/>
    <property type="evidence" value="ECO:0007669"/>
    <property type="project" value="InterPro"/>
</dbReference>
<dbReference type="GO" id="GO:0005634">
    <property type="term" value="C:nucleus"/>
    <property type="evidence" value="ECO:0007669"/>
    <property type="project" value="UniProtKB-ARBA"/>
</dbReference>
<dbReference type="Pfam" id="PF00168">
    <property type="entry name" value="C2"/>
    <property type="match status" value="2"/>
</dbReference>
<protein>
    <submittedName>
        <fullName evidence="7">Uncharacterized protein</fullName>
    </submittedName>
</protein>
<dbReference type="GO" id="GO:0046872">
    <property type="term" value="F:metal ion binding"/>
    <property type="evidence" value="ECO:0007669"/>
    <property type="project" value="UniProtKB-KW"/>
</dbReference>
<dbReference type="GO" id="GO:0005886">
    <property type="term" value="C:plasma membrane"/>
    <property type="evidence" value="ECO:0007669"/>
    <property type="project" value="UniProtKB-ARBA"/>
</dbReference>
<dbReference type="Proteomes" id="UP001344447">
    <property type="component" value="Unassembled WGS sequence"/>
</dbReference>
<dbReference type="InterPro" id="IPR010734">
    <property type="entry name" value="Copine_C"/>
</dbReference>
<dbReference type="InterPro" id="IPR002035">
    <property type="entry name" value="VWF_A"/>
</dbReference>
<dbReference type="GO" id="GO:0005829">
    <property type="term" value="C:cytosol"/>
    <property type="evidence" value="ECO:0007669"/>
    <property type="project" value="UniProtKB-ARBA"/>
</dbReference>
<keyword evidence="3" id="KW-0677">Repeat</keyword>
<keyword evidence="2" id="KW-0479">Metal-binding</keyword>
<dbReference type="PROSITE" id="PS50004">
    <property type="entry name" value="C2"/>
    <property type="match status" value="2"/>
</dbReference>
<dbReference type="FunFam" id="2.60.40.150:FF:000307">
    <property type="entry name" value="Copine-E"/>
    <property type="match status" value="1"/>
</dbReference>
<sequence length="526" mass="58246">MTTPINLSKPRVELRFKCSHLKNLDVCSKSDPLIMVFESKGTGESVFIGQTEKINNNLNPEFKKSIIIDYHFENIQNLSFIVVDIDKEIKRAGELDGNDIIGQYITTLGNIISKPNKKVTSEIKHKGVKTGVIEITAEEIRETGHNFLFKIHGSKLDKKDLFTSDPYFKIYKSSPSGNVLVYQSIVIKSNLNPNYDAIMMKLEELNNGDMFRELVFEFWDHDTVGEHDFIGMFRCDADTLLKGETREFPLINPKKTKKSSYKNSGVITFTDCRLVGQPTFIDYLSGGCEINLIVAIDCTASNGSPSSSTSLHYHTPAYPSQYAKSILSVGSVLAPYDSDGNIEVLGFGGTYKGSTSHCFQFGPKKEVRGVEGVLLTYGEVIPTMSLSYPTNFKDIINYASKKSLEGVSLKSQKYTILLILTDGEISDMGDTIHEIVKASKNSPLSIVIIGVGDASFDNMNKLDGDDGGLSDSSGQIASRDIVQFVPFNNFSANPELLAAETLCEIPQQLLGFMNQNNYLPMSHTKK</sequence>
<gene>
    <name evidence="7" type="ORF">RB653_010477</name>
</gene>
<evidence type="ECO:0000259" key="6">
    <source>
        <dbReference type="PROSITE" id="PS50234"/>
    </source>
</evidence>
<comment type="caution">
    <text evidence="7">The sequence shown here is derived from an EMBL/GenBank/DDBJ whole genome shotgun (WGS) entry which is preliminary data.</text>
</comment>
<organism evidence="7 8">
    <name type="scientific">Dictyostelium firmibasis</name>
    <dbReference type="NCBI Taxonomy" id="79012"/>
    <lineage>
        <taxon>Eukaryota</taxon>
        <taxon>Amoebozoa</taxon>
        <taxon>Evosea</taxon>
        <taxon>Eumycetozoa</taxon>
        <taxon>Dictyostelia</taxon>
        <taxon>Dictyosteliales</taxon>
        <taxon>Dictyosteliaceae</taxon>
        <taxon>Dictyostelium</taxon>
    </lineage>
</organism>
<dbReference type="PROSITE" id="PS50234">
    <property type="entry name" value="VWFA"/>
    <property type="match status" value="1"/>
</dbReference>
<dbReference type="Gene3D" id="2.60.40.150">
    <property type="entry name" value="C2 domain"/>
    <property type="match status" value="2"/>
</dbReference>
<reference evidence="7 8" key="1">
    <citation type="submission" date="2023-11" db="EMBL/GenBank/DDBJ databases">
        <title>Dfirmibasis_genome.</title>
        <authorList>
            <person name="Edelbroek B."/>
            <person name="Kjellin J."/>
            <person name="Jerlstrom-Hultqvist J."/>
            <person name="Soderbom F."/>
        </authorList>
    </citation>
    <scope>NUCLEOTIDE SEQUENCE [LARGE SCALE GENOMIC DNA]</scope>
    <source>
        <strain evidence="7 8">TNS-C-14</strain>
    </source>
</reference>
<dbReference type="FunFam" id="2.60.40.150:FF:000219">
    <property type="entry name" value="Copine-E"/>
    <property type="match status" value="1"/>
</dbReference>
<keyword evidence="4" id="KW-0106">Calcium</keyword>
<evidence type="ECO:0000256" key="4">
    <source>
        <dbReference type="ARBA" id="ARBA00022837"/>
    </source>
</evidence>
<dbReference type="InterPro" id="IPR037768">
    <property type="entry name" value="C2B_Copine"/>
</dbReference>
<dbReference type="InterPro" id="IPR000008">
    <property type="entry name" value="C2_dom"/>
</dbReference>
<evidence type="ECO:0000313" key="8">
    <source>
        <dbReference type="Proteomes" id="UP001344447"/>
    </source>
</evidence>
<dbReference type="PANTHER" id="PTHR10857">
    <property type="entry name" value="COPINE"/>
    <property type="match status" value="1"/>
</dbReference>
<dbReference type="EMBL" id="JAVFKY010000006">
    <property type="protein sequence ID" value="KAK5575221.1"/>
    <property type="molecule type" value="Genomic_DNA"/>
</dbReference>
<dbReference type="SMART" id="SM00327">
    <property type="entry name" value="VWA"/>
    <property type="match status" value="1"/>
</dbReference>
<dbReference type="SUPFAM" id="SSF53300">
    <property type="entry name" value="vWA-like"/>
    <property type="match status" value="1"/>
</dbReference>
<dbReference type="SMART" id="SM00239">
    <property type="entry name" value="C2"/>
    <property type="match status" value="2"/>
</dbReference>
<dbReference type="PANTHER" id="PTHR10857:SF30">
    <property type="entry name" value="COPINE-B-RELATED"/>
    <property type="match status" value="1"/>
</dbReference>
<evidence type="ECO:0000256" key="3">
    <source>
        <dbReference type="ARBA" id="ARBA00022737"/>
    </source>
</evidence>
<dbReference type="SUPFAM" id="SSF49562">
    <property type="entry name" value="C2 domain (Calcium/lipid-binding domain, CaLB)"/>
    <property type="match status" value="2"/>
</dbReference>
<dbReference type="InterPro" id="IPR036465">
    <property type="entry name" value="vWFA_dom_sf"/>
</dbReference>